<gene>
    <name evidence="13" type="ORF">Tci_007675</name>
</gene>
<feature type="coiled-coil region" evidence="7">
    <location>
        <begin position="2787"/>
        <end position="2817"/>
    </location>
</feature>
<evidence type="ECO:0000259" key="11">
    <source>
        <dbReference type="Pfam" id="PF24626"/>
    </source>
</evidence>
<evidence type="ECO:0000256" key="3">
    <source>
        <dbReference type="ARBA" id="ARBA00022737"/>
    </source>
</evidence>
<evidence type="ECO:0000256" key="6">
    <source>
        <dbReference type="PROSITE-ProRule" id="PRU00708"/>
    </source>
</evidence>
<dbReference type="FunFam" id="1.25.40.10:FF:000394">
    <property type="entry name" value="Pentatricopeptide repeat-containing protein, mitochondrial"/>
    <property type="match status" value="1"/>
</dbReference>
<dbReference type="SUPFAM" id="SSF48452">
    <property type="entry name" value="TPR-like"/>
    <property type="match status" value="1"/>
</dbReference>
<dbReference type="InterPro" id="IPR002885">
    <property type="entry name" value="PPR_rpt"/>
</dbReference>
<keyword evidence="4" id="KW-0809">Transit peptide</keyword>
<dbReference type="InterPro" id="IPR012337">
    <property type="entry name" value="RNaseH-like_sf"/>
</dbReference>
<accession>A0A6L2JGG6</accession>
<feature type="repeat" description="PPR" evidence="6">
    <location>
        <begin position="449"/>
        <end position="483"/>
    </location>
</feature>
<dbReference type="Gene3D" id="3.30.420.10">
    <property type="entry name" value="Ribonuclease H-like superfamily/Ribonuclease H"/>
    <property type="match status" value="1"/>
</dbReference>
<dbReference type="SUPFAM" id="SSF53098">
    <property type="entry name" value="Ribonuclease H-like"/>
    <property type="match status" value="1"/>
</dbReference>
<dbReference type="Pfam" id="PF07727">
    <property type="entry name" value="RVT_2"/>
    <property type="match status" value="1"/>
</dbReference>
<comment type="subcellular location">
    <subcellularLocation>
        <location evidence="1">Mitochondrion</location>
    </subcellularLocation>
</comment>
<dbReference type="InterPro" id="IPR013103">
    <property type="entry name" value="RVT_2"/>
</dbReference>
<dbReference type="GO" id="GO:0003729">
    <property type="term" value="F:mRNA binding"/>
    <property type="evidence" value="ECO:0007669"/>
    <property type="project" value="UniProtKB-ARBA"/>
</dbReference>
<feature type="region of interest" description="Disordered" evidence="8">
    <location>
        <begin position="1415"/>
        <end position="1434"/>
    </location>
</feature>
<dbReference type="PROSITE" id="PS51375">
    <property type="entry name" value="PPR"/>
    <property type="match status" value="2"/>
</dbReference>
<evidence type="ECO:0000256" key="4">
    <source>
        <dbReference type="ARBA" id="ARBA00022946"/>
    </source>
</evidence>
<evidence type="ECO:0000259" key="12">
    <source>
        <dbReference type="Pfam" id="PF25597"/>
    </source>
</evidence>
<evidence type="ECO:0000313" key="13">
    <source>
        <dbReference type="EMBL" id="GEU35697.1"/>
    </source>
</evidence>
<feature type="compositionally biased region" description="Basic and acidic residues" evidence="8">
    <location>
        <begin position="1792"/>
        <end position="1804"/>
    </location>
</feature>
<dbReference type="Pfam" id="PF24626">
    <property type="entry name" value="SH3_Tf2-1"/>
    <property type="match status" value="1"/>
</dbReference>
<evidence type="ECO:0000259" key="9">
    <source>
        <dbReference type="Pfam" id="PF07727"/>
    </source>
</evidence>
<protein>
    <submittedName>
        <fullName evidence="13">Pentatricopeptide repeat-containing protein At1g80270, mitochondrial-like</fullName>
    </submittedName>
</protein>
<comment type="caution">
    <text evidence="13">The sequence shown here is derived from an EMBL/GenBank/DDBJ whole genome shotgun (WGS) entry which is preliminary data.</text>
</comment>
<feature type="compositionally biased region" description="Basic residues" evidence="8">
    <location>
        <begin position="2270"/>
        <end position="2280"/>
    </location>
</feature>
<feature type="compositionally biased region" description="Polar residues" evidence="8">
    <location>
        <begin position="2287"/>
        <end position="2296"/>
    </location>
</feature>
<dbReference type="InterPro" id="IPR011990">
    <property type="entry name" value="TPR-like_helical_dom_sf"/>
</dbReference>
<evidence type="ECO:0000256" key="1">
    <source>
        <dbReference type="ARBA" id="ARBA00004173"/>
    </source>
</evidence>
<dbReference type="InterPro" id="IPR057670">
    <property type="entry name" value="SH3_retrovirus"/>
</dbReference>
<dbReference type="Pfam" id="PF25597">
    <property type="entry name" value="SH3_retrovirus"/>
    <property type="match status" value="1"/>
</dbReference>
<feature type="compositionally biased region" description="Basic and acidic residues" evidence="8">
    <location>
        <begin position="1812"/>
        <end position="1824"/>
    </location>
</feature>
<dbReference type="NCBIfam" id="TIGR00756">
    <property type="entry name" value="PPR"/>
    <property type="match status" value="2"/>
</dbReference>
<dbReference type="PANTHER" id="PTHR45717">
    <property type="entry name" value="OS12G0527900 PROTEIN"/>
    <property type="match status" value="1"/>
</dbReference>
<feature type="domain" description="Retroviral polymerase SH3-like" evidence="12">
    <location>
        <begin position="1653"/>
        <end position="1708"/>
    </location>
</feature>
<feature type="region of interest" description="Disordered" evidence="8">
    <location>
        <begin position="2248"/>
        <end position="2298"/>
    </location>
</feature>
<feature type="compositionally biased region" description="Pro residues" evidence="8">
    <location>
        <begin position="791"/>
        <end position="814"/>
    </location>
</feature>
<dbReference type="EMBL" id="BKCJ010000721">
    <property type="protein sequence ID" value="GEU35697.1"/>
    <property type="molecule type" value="Genomic_DNA"/>
</dbReference>
<evidence type="ECO:0000259" key="10">
    <source>
        <dbReference type="Pfam" id="PF13976"/>
    </source>
</evidence>
<dbReference type="Pfam" id="PF13976">
    <property type="entry name" value="gag_pre-integrs"/>
    <property type="match status" value="1"/>
</dbReference>
<reference evidence="13" key="1">
    <citation type="journal article" date="2019" name="Sci. Rep.">
        <title>Draft genome of Tanacetum cinerariifolium, the natural source of mosquito coil.</title>
        <authorList>
            <person name="Yamashiro T."/>
            <person name="Shiraishi A."/>
            <person name="Satake H."/>
            <person name="Nakayama K."/>
        </authorList>
    </citation>
    <scope>NUCLEOTIDE SEQUENCE</scope>
</reference>
<organism evidence="13">
    <name type="scientific">Tanacetum cinerariifolium</name>
    <name type="common">Dalmatian daisy</name>
    <name type="synonym">Chrysanthemum cinerariifolium</name>
    <dbReference type="NCBI Taxonomy" id="118510"/>
    <lineage>
        <taxon>Eukaryota</taxon>
        <taxon>Viridiplantae</taxon>
        <taxon>Streptophyta</taxon>
        <taxon>Embryophyta</taxon>
        <taxon>Tracheophyta</taxon>
        <taxon>Spermatophyta</taxon>
        <taxon>Magnoliopsida</taxon>
        <taxon>eudicotyledons</taxon>
        <taxon>Gunneridae</taxon>
        <taxon>Pentapetalae</taxon>
        <taxon>asterids</taxon>
        <taxon>campanulids</taxon>
        <taxon>Asterales</taxon>
        <taxon>Asteraceae</taxon>
        <taxon>Asteroideae</taxon>
        <taxon>Anthemideae</taxon>
        <taxon>Anthemidinae</taxon>
        <taxon>Tanacetum</taxon>
    </lineage>
</organism>
<feature type="domain" description="Reverse transcriptase Ty1/copia-type" evidence="9">
    <location>
        <begin position="1895"/>
        <end position="2028"/>
    </location>
</feature>
<feature type="region of interest" description="Disordered" evidence="8">
    <location>
        <begin position="1782"/>
        <end position="1834"/>
    </location>
</feature>
<sequence length="2986" mass="343072">MWAIRRSSTLAFRSQTLSVVTFRASCVEHIIPGSIHVVETKFNESAHGARLLKNYSSGIPSPSLSNYRYSSLAGTKSSGEEDDDLEDGFSELEASSIDVSQEKDAVDEIDDDLIELELSEEEDVVPENETEVSDKKTSQQRRAFSVLFKVIMDSPRIPVHKALDKWLEKGETTSRADISVALLELRRRRMFDKALQLSEWLESRKQLVFNEKDYSSRIDLIAKVHGLQHAENYIEKIPESFKGERIYRTLLANCVQVVHTTKAEQVFNKMKDLKFPITTFACNQLLLLYKRTNKKKIAEVLLLMEQENVKRSHFTYRMLIDIKGQSNDMEGMEQILETMKAEDMEPDSKIQAISARHYIFGGLKDKAKAVMQEMEGTDLKQKRWVCSALLSLYATTGSVDDVKRVWEVCKSNPRLEECMTAIDAWGKLKKIEEAEAVFELMSKRVKQMSSKHYASMLKVYANNKMLSKGKDLVKQMAESGCQIGPMTWDALVKLYVEAGEIEKADSILRRASEQKRIKPLFNTYMIILDQYAKRGDIHNAEKMFHRMRQDGYVSRLRQYHSLLQTYINAKAPAYGFRERMKADNIFPNKALSGQLGQVDAFKKTAVSGLLPDLVFHVDIYHDPKRAHYDHTSSHTFSATTPRAGVLIPSVIISDSDDEITTLPIRPTPSSSDRIPNLSGYPLDPGDDSSGEDMSETAESLPTHTASTLVVHPPPTRSPPTSPAFAYHLEKEILMSLSYRAAMDRWRAAPLSTWYPLLLSELPSSSSPPSLLPLSSLPPPLLPSSSRKRPRLPLPSPPPSVSPSLLPPLPSPPPPTIPLTEHIEPVGDDIATLRASLASAMQETMTLRARVGLLEQHDVEVRVLRKFQVTDRYEILELRSRADELRVSLRATRMDVRDLIESREADRLEMAELRSRTHDILASFWDPKRHLGMSFAKIEQIVSQRVVNDIETIAIYEILNAQSEAMKEENVKEESLRGVRKEFETRPDGTLCIKKDSQLTGPQIIHETIEKIIQIKSRIQAARPHQKSYVDVRHKPLEFQVGDKVMLKFLPWKGVIRFGKRGKLNLRFIGPLKVLAKVGPIAYRLKTPQQLYKVHSTFHVSNLKRRGLEFTWEREDQSRSKYPYFFLDTSQQNDGMARRRRIRKTEAMESQSNQTIKLPILQHGEYDLWKMRMKQYLQCIDYNLWEIVENGNASIVTKPVDGKKTIIPPITVEEKAQRRAELKARKVIKQTYERLQKLISQLEMHGEVIPQEDINQKFLRSLSQEWTMHTIITNKAVNIAQGVNTANTQGAADSSTSFKNLSDANIAMLPMRARRFLKNTRRKLNMANKERIGFDKSKVECFNCHKRGHFARKYRAPRNQDSRNRKPTRRTVPVEETTSNALVFQYNGLGYDWSDQVEECPTNFALMAYFSTSSSSSTNSMGNPQQDLKDKGVIDSNSKGGKITKKGKIKTGKLDFEDVYFVKELKFNLFSVSQMYDKKNNVLFTDTACVVLSPVFKLTDESHVLLKVPRKDNMYSVDLKNVVLQGGLTCLFTKDTSEESNLWHRRLGHVKFKTLNKLVKGNLLCEIRRIKREFSVARTPQQNRVVERKNRTLIEAARTMLADLKLPTTFWAEAVNTACYVQNRVLVIKPHNTTLYELFLGRKPALSFMRPFGCHVTILNTIDHLGKFDRKADEGFFVGYSTNSKAFRVFNSRTRIVEENLHVKFSENTPNIAGSGPNWLFDIDTLAKSMNYKPVVAWNQSNGSAGTKACNNVRKTRVEIVPDKDYILLPLWTQDLLLSSSLKDSPGAGYKPSGEEEKKDTKDLGNKYSKVPSIEEPRVNQEKDANNNNTNNVNTVSLTVNDASNEVNAVGRKSSIKLPDDQNMPKLQDISIFEDSNKDIFGAEADLNNLESTFQVFRNKLDEKGIVIRNKARLVAQGHTQEEGIDYDEVFAPVARIEAIRLFLAYASFNDFMVYQIDMKSAFLYGKIEEEVYVFQPLGFKNLDFPDKVYKVEKALYGLHQAPRARPDIMFAVCACARFQVNPEISHLHAVKKIFRYLKGQPKLGLWYTKNSPFDLVAYTDSDYAGTSLDRKSTTGGWKDVWNGMEKLLIMKLIIDFLNANPIKYALTVNPTVYSSCIEQFWATAKAKNINGEAQIHAKVDGKMVIISKARIRRDLKFEDEGRVDCLSNEVIFEQLTLMGSTMASAIICLAINQKFNFSKYIFESMEALRYWEQVFNVFRNMKRVRTYFSRKETPLFLTMLVQAQADMGEGSKMPYGPQHTPIIQPTTSKPQKKQKPRKPRRQDPEETQPSGPTTNVVDEALNDENVPTQSNDPPLLRVNTLGSREDRLILNELMEICTKLQQRKRRLRTHGLKRLYKVGLSARVESSVEEQINETVKDQGRFDDQEMFDIEVLDDEEVKNKGKGKMVKPKMPLKKKAQISFDEELTFKLQAEQQEEERKFFAAKRAEEKRSRLPTKAQQRSLMCTYLKNMDGWKQRALKNKSFAKIQELFDKAMTRINNFIDFRTELVEESLKKAEKSSLKRARDELEQESAKKQKVDDDQEAAKLKRCLEIVPDDEYDVTIDATPLSSKSPTIIDYKIHKEGIKSYFQIIREDGSSQMYYTFSKMLKNFNREDLETMFEHHVEDSVWKNQQGLAKVKSWKLFDSCGVHCISIQNTTYYLLVEKIYPLTNYTLTQMWNDGRFDDQEMFDIEVLDDEEVLVKKAVAVKKLMLLKIKKFFAAKRAEEKRSRLPTKAQQRSLMCTYLKNMDGWKQRALKNKSFAKIQELFDKAMTRINNFIDFRTELVEESLKKAEKSSLKRARDELEQESAKKQKVDDDQEAAKLKRCLEIVPDDEYDVTIDATPLSSKSPTIIDYKIHKEGIKSYFQIIREDGSSQMYYTFSKMLKNFNREDLETMFEHHVEDSVWKNQQGLAKVKSWKLFDSCGVHCISIQNTTYYLLVEKIYPLTNYTLTQMWNDVRLQVDYEVEMAYDLLRLVRRQLRVGYVLE</sequence>
<dbReference type="GO" id="GO:0008270">
    <property type="term" value="F:zinc ion binding"/>
    <property type="evidence" value="ECO:0007669"/>
    <property type="project" value="InterPro"/>
</dbReference>
<dbReference type="GO" id="GO:0005739">
    <property type="term" value="C:mitochondrion"/>
    <property type="evidence" value="ECO:0007669"/>
    <property type="project" value="UniProtKB-SubCell"/>
</dbReference>
<feature type="compositionally biased region" description="Low complexity" evidence="8">
    <location>
        <begin position="1825"/>
        <end position="1834"/>
    </location>
</feature>
<feature type="compositionally biased region" description="Pro residues" evidence="8">
    <location>
        <begin position="711"/>
        <end position="721"/>
    </location>
</feature>
<feature type="compositionally biased region" description="Polar residues" evidence="8">
    <location>
        <begin position="696"/>
        <end position="707"/>
    </location>
</feature>
<dbReference type="Gene3D" id="1.25.40.10">
    <property type="entry name" value="Tetratricopeptide repeat domain"/>
    <property type="match status" value="2"/>
</dbReference>
<feature type="repeat" description="PPR" evidence="6">
    <location>
        <begin position="520"/>
        <end position="554"/>
    </location>
</feature>
<keyword evidence="7" id="KW-0175">Coiled coil</keyword>
<keyword evidence="3" id="KW-0677">Repeat</keyword>
<feature type="compositionally biased region" description="Acidic residues" evidence="8">
    <location>
        <begin position="684"/>
        <end position="695"/>
    </location>
</feature>
<dbReference type="InterPro" id="IPR056924">
    <property type="entry name" value="SH3_Tf2-1"/>
</dbReference>
<dbReference type="InterPro" id="IPR036875">
    <property type="entry name" value="Znf_CCHC_sf"/>
</dbReference>
<feature type="region of interest" description="Disordered" evidence="8">
    <location>
        <begin position="2519"/>
        <end position="2539"/>
    </location>
</feature>
<dbReference type="Pfam" id="PF01535">
    <property type="entry name" value="PPR"/>
    <property type="match status" value="3"/>
</dbReference>
<evidence type="ECO:0000256" key="5">
    <source>
        <dbReference type="ARBA" id="ARBA00023128"/>
    </source>
</evidence>
<evidence type="ECO:0000256" key="2">
    <source>
        <dbReference type="ARBA" id="ARBA00007626"/>
    </source>
</evidence>
<dbReference type="PANTHER" id="PTHR45717:SF50">
    <property type="entry name" value="TETRATRICOPEPTIDE REPEAT (TPR)-LIKE SUPERFAMILY PROTEIN-RELATED"/>
    <property type="match status" value="1"/>
</dbReference>
<feature type="domain" description="Tf2-1-like SH3-like" evidence="11">
    <location>
        <begin position="1041"/>
        <end position="1104"/>
    </location>
</feature>
<evidence type="ECO:0000256" key="8">
    <source>
        <dbReference type="SAM" id="MobiDB-lite"/>
    </source>
</evidence>
<feature type="region of interest" description="Disordered" evidence="8">
    <location>
        <begin position="781"/>
        <end position="814"/>
    </location>
</feature>
<evidence type="ECO:0000256" key="7">
    <source>
        <dbReference type="SAM" id="Coils"/>
    </source>
</evidence>
<name>A0A6L2JGG6_TANCI</name>
<dbReference type="SUPFAM" id="SSF57756">
    <property type="entry name" value="Retrovirus zinc finger-like domains"/>
    <property type="match status" value="1"/>
</dbReference>
<dbReference type="InterPro" id="IPR025724">
    <property type="entry name" value="GAG-pre-integrase_dom"/>
</dbReference>
<feature type="region of interest" description="Disordered" evidence="8">
    <location>
        <begin position="658"/>
        <end position="722"/>
    </location>
</feature>
<dbReference type="InterPro" id="IPR036397">
    <property type="entry name" value="RNaseH_sf"/>
</dbReference>
<keyword evidence="5" id="KW-0496">Mitochondrion</keyword>
<feature type="domain" description="GAG-pre-integrase" evidence="10">
    <location>
        <begin position="1512"/>
        <end position="1565"/>
    </location>
</feature>
<comment type="similarity">
    <text evidence="2">Belongs to the PPR family. P subfamily.</text>
</comment>
<proteinExistence type="inferred from homology"/>